<dbReference type="PANTHER" id="PTHR32440">
    <property type="entry name" value="PHOSPHATASE DCR2-RELATED-RELATED"/>
    <property type="match status" value="1"/>
</dbReference>
<feature type="domain" description="Calcineurin-like phosphoesterase" evidence="3">
    <location>
        <begin position="39"/>
        <end position="265"/>
    </location>
</feature>
<evidence type="ECO:0000313" key="4">
    <source>
        <dbReference type="EMBL" id="OAA61362.1"/>
    </source>
</evidence>
<accession>A0A167U9S5</accession>
<feature type="compositionally biased region" description="Gly residues" evidence="1">
    <location>
        <begin position="271"/>
        <end position="282"/>
    </location>
</feature>
<dbReference type="AlphaFoldDB" id="A0A167U9S5"/>
<comment type="caution">
    <text evidence="4">The sequence shown here is derived from an EMBL/GenBank/DDBJ whole genome shotgun (WGS) entry which is preliminary data.</text>
</comment>
<dbReference type="InterPro" id="IPR004843">
    <property type="entry name" value="Calcineurin-like_PHP"/>
</dbReference>
<dbReference type="CDD" id="cd07383">
    <property type="entry name" value="MPP_Dcr2"/>
    <property type="match status" value="1"/>
</dbReference>
<evidence type="ECO:0000313" key="5">
    <source>
        <dbReference type="Proteomes" id="UP000076744"/>
    </source>
</evidence>
<dbReference type="Pfam" id="PF00149">
    <property type="entry name" value="Metallophos"/>
    <property type="match status" value="1"/>
</dbReference>
<evidence type="ECO:0000256" key="2">
    <source>
        <dbReference type="SAM" id="SignalP"/>
    </source>
</evidence>
<gene>
    <name evidence="4" type="ORF">ISF_05441</name>
</gene>
<dbReference type="RefSeq" id="XP_018703617.1">
    <property type="nucleotide sequence ID" value="XM_018849046.1"/>
</dbReference>
<sequence length="449" mass="48245">MLSKTLLLVATVASAVTEAAPTTSNKPPLRFTADGTFHISVFNDMHFGENSAGQGPLWDGKTSQLMGNIMDAERPQLVVLNGDLISGDQYQRPDILDHVDRIVKPIAARRLPWASTYGNHDSNYNLSRDKMFQREKTYNGSYTERMVDGENAGVTNYYLPVYAADGYTSSGNSTDCLPELLLWFFDSRGGTYYRTHHGQPDWVDVSVVEWFNATSGQLAAAYGRVVPSIAFVHIPVHATKVLQTQGPGGHVDLRRHPGINDDKINGQSSSHGGGGNVTAHSGGRGGYGGNDVPFMQALAAADGLIGLFYGHDHGNTWCYRWTGRVDGLGVEVRRAPGLHMCYGQHAGYGGYGNWIRGGRQVVATREGVRAGTLRTHTRLETGEVVGAVTLNGTFNEDVYAAVPDTRTTMQLAGSKEQPTRAASTGARTGSPAAAAMVLVAALTLSALLC</sequence>
<dbReference type="PANTHER" id="PTHR32440:SF11">
    <property type="entry name" value="METALLOPHOSPHOESTERASE DOMAIN-CONTAINING PROTEIN"/>
    <property type="match status" value="1"/>
</dbReference>
<evidence type="ECO:0000256" key="1">
    <source>
        <dbReference type="SAM" id="MobiDB-lite"/>
    </source>
</evidence>
<dbReference type="GO" id="GO:0005737">
    <property type="term" value="C:cytoplasm"/>
    <property type="evidence" value="ECO:0007669"/>
    <property type="project" value="TreeGrafter"/>
</dbReference>
<protein>
    <submittedName>
        <fullName evidence="4">Metallophosphoesterase</fullName>
    </submittedName>
</protein>
<feature type="region of interest" description="Disordered" evidence="1">
    <location>
        <begin position="263"/>
        <end position="282"/>
    </location>
</feature>
<keyword evidence="2" id="KW-0732">Signal</keyword>
<feature type="chain" id="PRO_5007892908" evidence="2">
    <location>
        <begin position="20"/>
        <end position="449"/>
    </location>
</feature>
<dbReference type="GO" id="GO:0016788">
    <property type="term" value="F:hydrolase activity, acting on ester bonds"/>
    <property type="evidence" value="ECO:0007669"/>
    <property type="project" value="TreeGrafter"/>
</dbReference>
<dbReference type="GeneID" id="30021733"/>
<feature type="signal peptide" evidence="2">
    <location>
        <begin position="1"/>
        <end position="19"/>
    </location>
</feature>
<name>A0A167U9S5_CORFA</name>
<dbReference type="Gene3D" id="3.60.21.10">
    <property type="match status" value="1"/>
</dbReference>
<dbReference type="SUPFAM" id="SSF56300">
    <property type="entry name" value="Metallo-dependent phosphatases"/>
    <property type="match status" value="1"/>
</dbReference>
<evidence type="ECO:0000259" key="3">
    <source>
        <dbReference type="Pfam" id="PF00149"/>
    </source>
</evidence>
<organism evidence="4 5">
    <name type="scientific">Cordyceps fumosorosea (strain ARSEF 2679)</name>
    <name type="common">Isaria fumosorosea</name>
    <dbReference type="NCBI Taxonomy" id="1081104"/>
    <lineage>
        <taxon>Eukaryota</taxon>
        <taxon>Fungi</taxon>
        <taxon>Dikarya</taxon>
        <taxon>Ascomycota</taxon>
        <taxon>Pezizomycotina</taxon>
        <taxon>Sordariomycetes</taxon>
        <taxon>Hypocreomycetidae</taxon>
        <taxon>Hypocreales</taxon>
        <taxon>Cordycipitaceae</taxon>
        <taxon>Cordyceps</taxon>
    </lineage>
</organism>
<proteinExistence type="predicted"/>
<dbReference type="Proteomes" id="UP000076744">
    <property type="component" value="Unassembled WGS sequence"/>
</dbReference>
<dbReference type="STRING" id="1081104.A0A167U9S5"/>
<dbReference type="InterPro" id="IPR029052">
    <property type="entry name" value="Metallo-depent_PP-like"/>
</dbReference>
<reference evidence="4 5" key="1">
    <citation type="journal article" date="2016" name="Genome Biol. Evol.">
        <title>Divergent and convergent evolution of fungal pathogenicity.</title>
        <authorList>
            <person name="Shang Y."/>
            <person name="Xiao G."/>
            <person name="Zheng P."/>
            <person name="Cen K."/>
            <person name="Zhan S."/>
            <person name="Wang C."/>
        </authorList>
    </citation>
    <scope>NUCLEOTIDE SEQUENCE [LARGE SCALE GENOMIC DNA]</scope>
    <source>
        <strain evidence="4 5">ARSEF 2679</strain>
    </source>
</reference>
<keyword evidence="5" id="KW-1185">Reference proteome</keyword>
<dbReference type="OrthoDB" id="783096at2759"/>
<dbReference type="EMBL" id="AZHB01000013">
    <property type="protein sequence ID" value="OAA61362.1"/>
    <property type="molecule type" value="Genomic_DNA"/>
</dbReference>